<dbReference type="Pfam" id="PF18075">
    <property type="entry name" value="FtsX_ECD"/>
    <property type="match status" value="1"/>
</dbReference>
<dbReference type="Gene3D" id="3.30.70.3040">
    <property type="match status" value="1"/>
</dbReference>
<feature type="transmembrane region" description="Helical" evidence="13">
    <location>
        <begin position="178"/>
        <end position="202"/>
    </location>
</feature>
<proteinExistence type="inferred from homology"/>
<keyword evidence="5 12" id="KW-1003">Cell membrane</keyword>
<comment type="function">
    <text evidence="12">Part of the ABC transporter FtsEX involved in cellular division.</text>
</comment>
<evidence type="ECO:0000256" key="4">
    <source>
        <dbReference type="ARBA" id="ARBA00021907"/>
    </source>
</evidence>
<evidence type="ECO:0000313" key="17">
    <source>
        <dbReference type="Proteomes" id="UP000253083"/>
    </source>
</evidence>
<evidence type="ECO:0000256" key="2">
    <source>
        <dbReference type="ARBA" id="ARBA00007379"/>
    </source>
</evidence>
<dbReference type="PANTHER" id="PTHR47755">
    <property type="entry name" value="CELL DIVISION PROTEIN FTSX"/>
    <property type="match status" value="1"/>
</dbReference>
<comment type="similarity">
    <text evidence="2 12">Belongs to the ABC-4 integral membrane protein family. FtsX subfamily.</text>
</comment>
<feature type="domain" description="FtsX extracellular" evidence="15">
    <location>
        <begin position="62"/>
        <end position="162"/>
    </location>
</feature>
<dbReference type="Proteomes" id="UP000253083">
    <property type="component" value="Unassembled WGS sequence"/>
</dbReference>
<feature type="transmembrane region" description="Helical" evidence="13">
    <location>
        <begin position="29"/>
        <end position="47"/>
    </location>
</feature>
<evidence type="ECO:0000256" key="12">
    <source>
        <dbReference type="PIRNR" id="PIRNR003097"/>
    </source>
</evidence>
<dbReference type="AlphaFoldDB" id="A0A395JSV5"/>
<evidence type="ECO:0000259" key="15">
    <source>
        <dbReference type="Pfam" id="PF18075"/>
    </source>
</evidence>
<feature type="transmembrane region" description="Helical" evidence="13">
    <location>
        <begin position="230"/>
        <end position="252"/>
    </location>
</feature>
<evidence type="ECO:0000256" key="7">
    <source>
        <dbReference type="ARBA" id="ARBA00022618"/>
    </source>
</evidence>
<gene>
    <name evidence="16" type="ORF">DFR28_101808</name>
</gene>
<feature type="transmembrane region" description="Helical" evidence="13">
    <location>
        <begin position="281"/>
        <end position="300"/>
    </location>
</feature>
<comment type="subcellular location">
    <subcellularLocation>
        <location evidence="1">Cell inner membrane</location>
        <topology evidence="1">Multi-pass membrane protein</topology>
    </subcellularLocation>
</comment>
<dbReference type="PIRSF" id="PIRSF003097">
    <property type="entry name" value="FtsX"/>
    <property type="match status" value="1"/>
</dbReference>
<dbReference type="InterPro" id="IPR004513">
    <property type="entry name" value="FtsX"/>
</dbReference>
<dbReference type="InParanoid" id="A0A395JSV5"/>
<protein>
    <recommendedName>
        <fullName evidence="4 12">Cell division protein FtsX</fullName>
    </recommendedName>
</protein>
<keyword evidence="10 12" id="KW-0472">Membrane</keyword>
<dbReference type="RefSeq" id="WP_113952992.1">
    <property type="nucleotide sequence ID" value="NZ_QNRT01000001.1"/>
</dbReference>
<dbReference type="NCBIfam" id="TIGR00439">
    <property type="entry name" value="FtsX_Gneg"/>
    <property type="match status" value="1"/>
</dbReference>
<evidence type="ECO:0000256" key="6">
    <source>
        <dbReference type="ARBA" id="ARBA00022519"/>
    </source>
</evidence>
<dbReference type="InterPro" id="IPR047590">
    <property type="entry name" value="FtsX_proteobact-type"/>
</dbReference>
<evidence type="ECO:0000256" key="3">
    <source>
        <dbReference type="ARBA" id="ARBA00011160"/>
    </source>
</evidence>
<keyword evidence="7 12" id="KW-0132">Cell division</keyword>
<evidence type="ECO:0000256" key="8">
    <source>
        <dbReference type="ARBA" id="ARBA00022692"/>
    </source>
</evidence>
<dbReference type="GO" id="GO:0032153">
    <property type="term" value="C:cell division site"/>
    <property type="evidence" value="ECO:0007669"/>
    <property type="project" value="TreeGrafter"/>
</dbReference>
<evidence type="ECO:0000259" key="14">
    <source>
        <dbReference type="Pfam" id="PF02687"/>
    </source>
</evidence>
<dbReference type="Pfam" id="PF02687">
    <property type="entry name" value="FtsX"/>
    <property type="match status" value="1"/>
</dbReference>
<reference evidence="16 17" key="1">
    <citation type="submission" date="2018-06" db="EMBL/GenBank/DDBJ databases">
        <title>Genomic Encyclopedia of Type Strains, Phase IV (KMG-IV): sequencing the most valuable type-strain genomes for metagenomic binning, comparative biology and taxonomic classification.</title>
        <authorList>
            <person name="Goeker M."/>
        </authorList>
    </citation>
    <scope>NUCLEOTIDE SEQUENCE [LARGE SCALE GENOMIC DNA]</scope>
    <source>
        <strain evidence="16 17">DSM 24032</strain>
    </source>
</reference>
<dbReference type="FunCoup" id="A0A395JSV5">
    <property type="interactions" value="140"/>
</dbReference>
<dbReference type="InterPro" id="IPR040690">
    <property type="entry name" value="FtsX_ECD"/>
</dbReference>
<keyword evidence="9 13" id="KW-1133">Transmembrane helix</keyword>
<comment type="subunit">
    <text evidence="3">Forms a membrane-associated complex with FtsE.</text>
</comment>
<evidence type="ECO:0000256" key="10">
    <source>
        <dbReference type="ARBA" id="ARBA00023136"/>
    </source>
</evidence>
<keyword evidence="8 13" id="KW-0812">Transmembrane</keyword>
<dbReference type="EMBL" id="QNRT01000001">
    <property type="protein sequence ID" value="RBP53422.1"/>
    <property type="molecule type" value="Genomic_DNA"/>
</dbReference>
<organism evidence="16 17">
    <name type="scientific">Arenicella xantha</name>
    <dbReference type="NCBI Taxonomy" id="644221"/>
    <lineage>
        <taxon>Bacteria</taxon>
        <taxon>Pseudomonadati</taxon>
        <taxon>Pseudomonadota</taxon>
        <taxon>Gammaproteobacteria</taxon>
        <taxon>Arenicellales</taxon>
        <taxon>Arenicellaceae</taxon>
        <taxon>Arenicella</taxon>
    </lineage>
</organism>
<name>A0A395JSV5_9GAMM</name>
<keyword evidence="17" id="KW-1185">Reference proteome</keyword>
<evidence type="ECO:0000256" key="5">
    <source>
        <dbReference type="ARBA" id="ARBA00022475"/>
    </source>
</evidence>
<keyword evidence="6 12" id="KW-0997">Cell inner membrane</keyword>
<dbReference type="OrthoDB" id="9813411at2"/>
<dbReference type="PANTHER" id="PTHR47755:SF1">
    <property type="entry name" value="CELL DIVISION PROTEIN FTSX"/>
    <property type="match status" value="1"/>
</dbReference>
<evidence type="ECO:0000256" key="11">
    <source>
        <dbReference type="ARBA" id="ARBA00023306"/>
    </source>
</evidence>
<dbReference type="GO" id="GO:0005886">
    <property type="term" value="C:plasma membrane"/>
    <property type="evidence" value="ECO:0007669"/>
    <property type="project" value="UniProtKB-SubCell"/>
</dbReference>
<evidence type="ECO:0000256" key="1">
    <source>
        <dbReference type="ARBA" id="ARBA00004429"/>
    </source>
</evidence>
<sequence>MLTYLTRHLQVLFATLGDIRRTPMASINTVLIIAIALLLPCLLFIAIKSAESLNTNWQGRPQITIFLQKDISESTAQALFQEIQLHPAIELAEFISPESALEEFRILSSQASDVSLEQELEFLGENPLPPSIVVMPDQSSAQTDKLLALRDELNTFDGIDTVRLDLEWTDRFNALLNVFTRVSVLLSALLAVGLIVIIGNTIKLLIFNRRHEIEITKLVGGTDTFVRRPFLYYGTLFGLFGALLTLVLLLVAGKTVDAPLNRLAELYQSSALLYQLRPVDMLAIVLGGSLIGWLAARWSVAQHLRDIQPR</sequence>
<evidence type="ECO:0000313" key="16">
    <source>
        <dbReference type="EMBL" id="RBP53422.1"/>
    </source>
</evidence>
<comment type="caution">
    <text evidence="16">The sequence shown here is derived from an EMBL/GenBank/DDBJ whole genome shotgun (WGS) entry which is preliminary data.</text>
</comment>
<evidence type="ECO:0000256" key="13">
    <source>
        <dbReference type="SAM" id="Phobius"/>
    </source>
</evidence>
<keyword evidence="11 12" id="KW-0131">Cell cycle</keyword>
<dbReference type="InterPro" id="IPR003838">
    <property type="entry name" value="ABC3_permease_C"/>
</dbReference>
<evidence type="ECO:0000256" key="9">
    <source>
        <dbReference type="ARBA" id="ARBA00022989"/>
    </source>
</evidence>
<feature type="domain" description="ABC3 transporter permease C-terminal" evidence="14">
    <location>
        <begin position="185"/>
        <end position="298"/>
    </location>
</feature>
<accession>A0A395JSV5</accession>
<dbReference type="GO" id="GO:0051301">
    <property type="term" value="P:cell division"/>
    <property type="evidence" value="ECO:0007669"/>
    <property type="project" value="UniProtKB-KW"/>
</dbReference>